<dbReference type="InterPro" id="IPR041664">
    <property type="entry name" value="AAA_16"/>
</dbReference>
<dbReference type="GO" id="GO:0005524">
    <property type="term" value="F:ATP binding"/>
    <property type="evidence" value="ECO:0007669"/>
    <property type="project" value="UniProtKB-KW"/>
</dbReference>
<protein>
    <submittedName>
        <fullName evidence="4">AAA family ATPase</fullName>
    </submittedName>
</protein>
<dbReference type="InterPro" id="IPR027417">
    <property type="entry name" value="P-loop_NTPase"/>
</dbReference>
<dbReference type="GO" id="GO:0005737">
    <property type="term" value="C:cytoplasm"/>
    <property type="evidence" value="ECO:0007669"/>
    <property type="project" value="TreeGrafter"/>
</dbReference>
<dbReference type="PANTHER" id="PTHR16305:SF35">
    <property type="entry name" value="TRANSCRIPTIONAL ACTIVATOR DOMAIN"/>
    <property type="match status" value="1"/>
</dbReference>
<keyword evidence="2" id="KW-0067">ATP-binding</keyword>
<reference evidence="4" key="1">
    <citation type="submission" date="2022-10" db="EMBL/GenBank/DDBJ databases">
        <title>The WGS of Solirubrobacter phytolaccae KCTC 29190.</title>
        <authorList>
            <person name="Jiang Z."/>
        </authorList>
    </citation>
    <scope>NUCLEOTIDE SEQUENCE</scope>
    <source>
        <strain evidence="4">KCTC 29190</strain>
    </source>
</reference>
<proteinExistence type="predicted"/>
<dbReference type="EMBL" id="JAPDDP010000151">
    <property type="protein sequence ID" value="MDA0185791.1"/>
    <property type="molecule type" value="Genomic_DNA"/>
</dbReference>
<dbReference type="Proteomes" id="UP001147653">
    <property type="component" value="Unassembled WGS sequence"/>
</dbReference>
<accession>A0A9X3NGN4</accession>
<feature type="non-terminal residue" evidence="4">
    <location>
        <position position="784"/>
    </location>
</feature>
<keyword evidence="1" id="KW-0547">Nucleotide-binding</keyword>
<evidence type="ECO:0000256" key="1">
    <source>
        <dbReference type="ARBA" id="ARBA00022741"/>
    </source>
</evidence>
<evidence type="ECO:0000259" key="3">
    <source>
        <dbReference type="Pfam" id="PF13191"/>
    </source>
</evidence>
<name>A0A9X3NGN4_9ACTN</name>
<feature type="domain" description="Orc1-like AAA ATPase" evidence="3">
    <location>
        <begin position="2"/>
        <end position="161"/>
    </location>
</feature>
<evidence type="ECO:0000256" key="2">
    <source>
        <dbReference type="ARBA" id="ARBA00022840"/>
    </source>
</evidence>
<dbReference type="Pfam" id="PF13191">
    <property type="entry name" value="AAA_16"/>
    <property type="match status" value="1"/>
</dbReference>
<evidence type="ECO:0000313" key="5">
    <source>
        <dbReference type="Proteomes" id="UP001147653"/>
    </source>
</evidence>
<gene>
    <name evidence="4" type="ORF">OJ997_36140</name>
</gene>
<sequence>MRLLERENELRQLHALLDAARRGEGGTILVEAAAGAGKTALLNAARDQPDFRTLHATGGELEREFPFGVVRQLFERTVHERRDELLVGAAAQAAPAIGAGTVEPVADASFATLHGLYWLTAGLAETAPLLLVVDDAHWSDAPSLRFLDFLARRVPELPVAILVGARPNEPGAEQDLLHALDATVLRPRALTAPAVKALLGEDVPEDAVGAALTSTRGNPLLVRELLRSLDGTPITADAVNAAVPSSITRSVERRLARVPEPARRLARALAVLGDRRDLDLLATAAELTTPEAVAALVTLKELELADDDPPRFIHPLVAAAVAEPVTTRDRAQLHRRAAEHLRHRPGAEEDVVVHLLAAPPLHQPWAAQALRDGAARALDEGAPDAAVRRLHRALEEDDGGARFELELELGRAAVRAGDPQAADRLRFAATAPDPELSARAIEELIATGGNRLHEPLEPIADALQGALERLGPAGDPVLRDRLAAHLLNAVILDPRMAARRAALLDRWLADPGPGVLAHLVYQSACTAVPADQVRRMAVPIFSARPFAQLTGIEHPSPFWGLVGLLAVDDAGTTDAALRDAEATVARSRTRLGSAFVSFMRAEWELAFGSAARAEAQARNALELQGFAFQTATEIGVRGAVIRSLVLSGQLAEADTIAAGFPADLDGSWGGLIAWTARSELRMAQGRPHDALADLDRMLWLLDAYEQRRFPLGYPTALRARALIAVGRADEGRELAERELAESRDRGVASAEAMALLALAGALAPGEDVAVLRAAVAVAEGDERA</sequence>
<evidence type="ECO:0000313" key="4">
    <source>
        <dbReference type="EMBL" id="MDA0185791.1"/>
    </source>
</evidence>
<organism evidence="4 5">
    <name type="scientific">Solirubrobacter phytolaccae</name>
    <dbReference type="NCBI Taxonomy" id="1404360"/>
    <lineage>
        <taxon>Bacteria</taxon>
        <taxon>Bacillati</taxon>
        <taxon>Actinomycetota</taxon>
        <taxon>Thermoleophilia</taxon>
        <taxon>Solirubrobacterales</taxon>
        <taxon>Solirubrobacteraceae</taxon>
        <taxon>Solirubrobacter</taxon>
    </lineage>
</organism>
<comment type="caution">
    <text evidence="4">The sequence shown here is derived from an EMBL/GenBank/DDBJ whole genome shotgun (WGS) entry which is preliminary data.</text>
</comment>
<dbReference type="SUPFAM" id="SSF52540">
    <property type="entry name" value="P-loop containing nucleoside triphosphate hydrolases"/>
    <property type="match status" value="1"/>
</dbReference>
<dbReference type="GO" id="GO:0004016">
    <property type="term" value="F:adenylate cyclase activity"/>
    <property type="evidence" value="ECO:0007669"/>
    <property type="project" value="TreeGrafter"/>
</dbReference>
<dbReference type="PANTHER" id="PTHR16305">
    <property type="entry name" value="TESTICULAR SOLUBLE ADENYLYL CYCLASE"/>
    <property type="match status" value="1"/>
</dbReference>
<dbReference type="AlphaFoldDB" id="A0A9X3NGN4"/>
<dbReference type="RefSeq" id="WP_270030314.1">
    <property type="nucleotide sequence ID" value="NZ_JAPDDP010000151.1"/>
</dbReference>
<keyword evidence="5" id="KW-1185">Reference proteome</keyword>